<dbReference type="AlphaFoldDB" id="A0A8R7U0W5"/>
<protein>
    <submittedName>
        <fullName evidence="1">Uncharacterized protein</fullName>
    </submittedName>
</protein>
<accession>A0A8R7U0W5</accession>
<keyword evidence="2" id="KW-1185">Reference proteome</keyword>
<evidence type="ECO:0000313" key="2">
    <source>
        <dbReference type="Proteomes" id="UP000015106"/>
    </source>
</evidence>
<sequence>MLVLVSRFYRSICVFSSLGVTRRNGTMVLNLH</sequence>
<reference evidence="2" key="1">
    <citation type="journal article" date="2013" name="Nature">
        <title>Draft genome of the wheat A-genome progenitor Triticum urartu.</title>
        <authorList>
            <person name="Ling H.Q."/>
            <person name="Zhao S."/>
            <person name="Liu D."/>
            <person name="Wang J."/>
            <person name="Sun H."/>
            <person name="Zhang C."/>
            <person name="Fan H."/>
            <person name="Li D."/>
            <person name="Dong L."/>
            <person name="Tao Y."/>
            <person name="Gao C."/>
            <person name="Wu H."/>
            <person name="Li Y."/>
            <person name="Cui Y."/>
            <person name="Guo X."/>
            <person name="Zheng S."/>
            <person name="Wang B."/>
            <person name="Yu K."/>
            <person name="Liang Q."/>
            <person name="Yang W."/>
            <person name="Lou X."/>
            <person name="Chen J."/>
            <person name="Feng M."/>
            <person name="Jian J."/>
            <person name="Zhang X."/>
            <person name="Luo G."/>
            <person name="Jiang Y."/>
            <person name="Liu J."/>
            <person name="Wang Z."/>
            <person name="Sha Y."/>
            <person name="Zhang B."/>
            <person name="Wu H."/>
            <person name="Tang D."/>
            <person name="Shen Q."/>
            <person name="Xue P."/>
            <person name="Zou S."/>
            <person name="Wang X."/>
            <person name="Liu X."/>
            <person name="Wang F."/>
            <person name="Yang Y."/>
            <person name="An X."/>
            <person name="Dong Z."/>
            <person name="Zhang K."/>
            <person name="Zhang X."/>
            <person name="Luo M.C."/>
            <person name="Dvorak J."/>
            <person name="Tong Y."/>
            <person name="Wang J."/>
            <person name="Yang H."/>
            <person name="Li Z."/>
            <person name="Wang D."/>
            <person name="Zhang A."/>
            <person name="Wang J."/>
        </authorList>
    </citation>
    <scope>NUCLEOTIDE SEQUENCE</scope>
    <source>
        <strain evidence="2">cv. G1812</strain>
    </source>
</reference>
<reference evidence="1" key="2">
    <citation type="submission" date="2018-03" db="EMBL/GenBank/DDBJ databases">
        <title>The Triticum urartu genome reveals the dynamic nature of wheat genome evolution.</title>
        <authorList>
            <person name="Ling H."/>
            <person name="Ma B."/>
            <person name="Shi X."/>
            <person name="Liu H."/>
            <person name="Dong L."/>
            <person name="Sun H."/>
            <person name="Cao Y."/>
            <person name="Gao Q."/>
            <person name="Zheng S."/>
            <person name="Li Y."/>
            <person name="Yu Y."/>
            <person name="Du H."/>
            <person name="Qi M."/>
            <person name="Li Y."/>
            <person name="Yu H."/>
            <person name="Cui Y."/>
            <person name="Wang N."/>
            <person name="Chen C."/>
            <person name="Wu H."/>
            <person name="Zhao Y."/>
            <person name="Zhang J."/>
            <person name="Li Y."/>
            <person name="Zhou W."/>
            <person name="Zhang B."/>
            <person name="Hu W."/>
            <person name="Eijk M."/>
            <person name="Tang J."/>
            <person name="Witsenboer H."/>
            <person name="Zhao S."/>
            <person name="Li Z."/>
            <person name="Zhang A."/>
            <person name="Wang D."/>
            <person name="Liang C."/>
        </authorList>
    </citation>
    <scope>NUCLEOTIDE SEQUENCE [LARGE SCALE GENOMIC DNA]</scope>
    <source>
        <strain evidence="1">cv. G1812</strain>
    </source>
</reference>
<name>A0A8R7U0W5_TRIUA</name>
<dbReference type="Gramene" id="TuG1812G0300004347.01.T01">
    <property type="protein sequence ID" value="TuG1812G0300004347.01.T01.cds351261"/>
    <property type="gene ID" value="TuG1812G0300004347.01"/>
</dbReference>
<organism evidence="1 2">
    <name type="scientific">Triticum urartu</name>
    <name type="common">Red wild einkorn</name>
    <name type="synonym">Crithodium urartu</name>
    <dbReference type="NCBI Taxonomy" id="4572"/>
    <lineage>
        <taxon>Eukaryota</taxon>
        <taxon>Viridiplantae</taxon>
        <taxon>Streptophyta</taxon>
        <taxon>Embryophyta</taxon>
        <taxon>Tracheophyta</taxon>
        <taxon>Spermatophyta</taxon>
        <taxon>Magnoliopsida</taxon>
        <taxon>Liliopsida</taxon>
        <taxon>Poales</taxon>
        <taxon>Poaceae</taxon>
        <taxon>BOP clade</taxon>
        <taxon>Pooideae</taxon>
        <taxon>Triticodae</taxon>
        <taxon>Triticeae</taxon>
        <taxon>Triticinae</taxon>
        <taxon>Triticum</taxon>
    </lineage>
</organism>
<evidence type="ECO:0000313" key="1">
    <source>
        <dbReference type="EnsemblPlants" id="TuG1812G0300004347.01.T01.cds351261"/>
    </source>
</evidence>
<dbReference type="Proteomes" id="UP000015106">
    <property type="component" value="Chromosome 3"/>
</dbReference>
<reference evidence="1" key="3">
    <citation type="submission" date="2022-06" db="UniProtKB">
        <authorList>
            <consortium name="EnsemblPlants"/>
        </authorList>
    </citation>
    <scope>IDENTIFICATION</scope>
</reference>
<proteinExistence type="predicted"/>
<dbReference type="EnsemblPlants" id="TuG1812G0300004347.01.T01">
    <property type="protein sequence ID" value="TuG1812G0300004347.01.T01.cds351261"/>
    <property type="gene ID" value="TuG1812G0300004347.01"/>
</dbReference>